<accession>A0A011V3I3</accession>
<dbReference type="GO" id="GO:0006814">
    <property type="term" value="P:sodium ion transport"/>
    <property type="evidence" value="ECO:0007669"/>
    <property type="project" value="InterPro"/>
</dbReference>
<reference evidence="3 4" key="1">
    <citation type="submission" date="2014-02" db="EMBL/GenBank/DDBJ databases">
        <title>Aquamicrobium defluvii Genome sequencing.</title>
        <authorList>
            <person name="Wang X."/>
        </authorList>
    </citation>
    <scope>NUCLEOTIDE SEQUENCE [LARGE SCALE GENOMIC DNA]</scope>
    <source>
        <strain evidence="3 4">W13Z1</strain>
    </source>
</reference>
<evidence type="ECO:0000259" key="1">
    <source>
        <dbReference type="Pfam" id="PF11973"/>
    </source>
</evidence>
<name>A0A011V3I3_9HYPH</name>
<dbReference type="HOGENOM" id="CLU_798422_0_0_5"/>
<organism evidence="3 4">
    <name type="scientific">Aquamicrobium defluvii</name>
    <dbReference type="NCBI Taxonomy" id="69279"/>
    <lineage>
        <taxon>Bacteria</taxon>
        <taxon>Pseudomonadati</taxon>
        <taxon>Pseudomonadota</taxon>
        <taxon>Alphaproteobacteria</taxon>
        <taxon>Hyphomicrobiales</taxon>
        <taxon>Phyllobacteriaceae</taxon>
        <taxon>Aquamicrobium</taxon>
    </lineage>
</organism>
<dbReference type="PANTHER" id="PTHR37839">
    <property type="entry name" value="NA(+)-TRANSLOCATING NADH-QUINONE REDUCTASE SUBUNIT A"/>
    <property type="match status" value="1"/>
</dbReference>
<dbReference type="Pfam" id="PF11973">
    <property type="entry name" value="NQRA_SLBB"/>
    <property type="match status" value="1"/>
</dbReference>
<dbReference type="InterPro" id="IPR008703">
    <property type="entry name" value="NqrA"/>
</dbReference>
<gene>
    <name evidence="3" type="ORF">BG36_13145</name>
</gene>
<feature type="domain" description="Na(+)-translocating NADH-quinone reductase subunit A C-terminal" evidence="1">
    <location>
        <begin position="180"/>
        <end position="226"/>
    </location>
</feature>
<protein>
    <submittedName>
        <fullName evidence="3">Uncharacterized protein</fullName>
    </submittedName>
</protein>
<dbReference type="InterPro" id="IPR056148">
    <property type="entry name" value="NQRA_2nd"/>
</dbReference>
<dbReference type="eggNOG" id="COG1726">
    <property type="taxonomic scope" value="Bacteria"/>
</dbReference>
<dbReference type="STRING" id="69279.BG36_13145"/>
<comment type="caution">
    <text evidence="3">The sequence shown here is derived from an EMBL/GenBank/DDBJ whole genome shotgun (WGS) entry which is preliminary data.</text>
</comment>
<sequence>MAGIVSRLDPGPHRSIAALEITPEGEEAISFDLSTSDTRDGLINLMMQAGLWPSIKARPFGRIANPADIPEALFVTATEAFDGAPDPGPIIASYEDAFRRGLRALPVLGAGRTCLCHAEGLPVPDVPGITTRAFSGGLPGDHIHTLHPVAHGGMVWQIGWQEVIALGYLLETGRIWGQRIVSVSGPAATRPGLVAATPGTRLHHIAAGRLADAPLRLLAGSVETGVATPFLTPGIRQITALFHHEKPAHTHGLNRMIKSRRPALIPNFWDETASPPGIIPIPLLRALAAGDAETARNLGILGLVEEDIATLNYRLGGATGTGWITQSCCVRHSTSWRAWHEARIRSR</sequence>
<dbReference type="InterPro" id="IPR022615">
    <property type="entry name" value="NqrA_C_domain"/>
</dbReference>
<dbReference type="EMBL" id="JENY01000027">
    <property type="protein sequence ID" value="EXL03065.1"/>
    <property type="molecule type" value="Genomic_DNA"/>
</dbReference>
<feature type="domain" description="NqrA second alpha/beta" evidence="2">
    <location>
        <begin position="39"/>
        <end position="175"/>
    </location>
</feature>
<dbReference type="Pfam" id="PF24836">
    <property type="entry name" value="NQRA_2nd"/>
    <property type="match status" value="1"/>
</dbReference>
<dbReference type="GO" id="GO:0016655">
    <property type="term" value="F:oxidoreductase activity, acting on NAD(P)H, quinone or similar compound as acceptor"/>
    <property type="evidence" value="ECO:0007669"/>
    <property type="project" value="InterPro"/>
</dbReference>
<dbReference type="PANTHER" id="PTHR37839:SF1">
    <property type="entry name" value="NA(+)-TRANSLOCATING NADH-QUINONE REDUCTASE SUBUNIT A"/>
    <property type="match status" value="1"/>
</dbReference>
<proteinExistence type="predicted"/>
<dbReference type="PATRIC" id="fig|69279.3.peg.3722"/>
<dbReference type="Proteomes" id="UP000019849">
    <property type="component" value="Unassembled WGS sequence"/>
</dbReference>
<dbReference type="AlphaFoldDB" id="A0A011V3I3"/>
<evidence type="ECO:0000259" key="2">
    <source>
        <dbReference type="Pfam" id="PF24836"/>
    </source>
</evidence>
<evidence type="ECO:0000313" key="4">
    <source>
        <dbReference type="Proteomes" id="UP000019849"/>
    </source>
</evidence>
<evidence type="ECO:0000313" key="3">
    <source>
        <dbReference type="EMBL" id="EXL03065.1"/>
    </source>
</evidence>